<dbReference type="InterPro" id="IPR029061">
    <property type="entry name" value="THDP-binding"/>
</dbReference>
<dbReference type="AlphaFoldDB" id="A0A1G1XR24"/>
<dbReference type="InterPro" id="IPR011766">
    <property type="entry name" value="TPP_enzyme_TPP-bd"/>
</dbReference>
<accession>A0A1G1XR24</accession>
<feature type="domain" description="Thiamine pyrophosphate enzyme TPP-binding" evidence="2">
    <location>
        <begin position="44"/>
        <end position="207"/>
    </location>
</feature>
<proteinExistence type="predicted"/>
<dbReference type="GO" id="GO:0030976">
    <property type="term" value="F:thiamine pyrophosphate binding"/>
    <property type="evidence" value="ECO:0007669"/>
    <property type="project" value="InterPro"/>
</dbReference>
<dbReference type="SUPFAM" id="SSF52518">
    <property type="entry name" value="Thiamin diphosphate-binding fold (THDP-binding)"/>
    <property type="match status" value="1"/>
</dbReference>
<reference evidence="3 4" key="1">
    <citation type="journal article" date="2016" name="Nat. Commun.">
        <title>Thousands of microbial genomes shed light on interconnected biogeochemical processes in an aquifer system.</title>
        <authorList>
            <person name="Anantharaman K."/>
            <person name="Brown C.T."/>
            <person name="Hug L.A."/>
            <person name="Sharon I."/>
            <person name="Castelle C.J."/>
            <person name="Probst A.J."/>
            <person name="Thomas B.C."/>
            <person name="Singh A."/>
            <person name="Wilkins M.J."/>
            <person name="Karaoz U."/>
            <person name="Brodie E.L."/>
            <person name="Williams K.H."/>
            <person name="Hubbard S.S."/>
            <person name="Banfield J.F."/>
        </authorList>
    </citation>
    <scope>NUCLEOTIDE SEQUENCE [LARGE SCALE GENOMIC DNA]</scope>
</reference>
<protein>
    <submittedName>
        <fullName evidence="3">Pyruvate ferredoxin oxidoreductase</fullName>
    </submittedName>
</protein>
<evidence type="ECO:0000313" key="3">
    <source>
        <dbReference type="EMBL" id="OGY42539.1"/>
    </source>
</evidence>
<dbReference type="Proteomes" id="UP000176498">
    <property type="component" value="Unassembled WGS sequence"/>
</dbReference>
<evidence type="ECO:0000313" key="4">
    <source>
        <dbReference type="Proteomes" id="UP000176498"/>
    </source>
</evidence>
<dbReference type="Pfam" id="PF02775">
    <property type="entry name" value="TPP_enzyme_C"/>
    <property type="match status" value="1"/>
</dbReference>
<keyword evidence="1" id="KW-0560">Oxidoreductase</keyword>
<evidence type="ECO:0000256" key="1">
    <source>
        <dbReference type="ARBA" id="ARBA00023002"/>
    </source>
</evidence>
<dbReference type="PANTHER" id="PTHR42897:SF2">
    <property type="entry name" value="PYRUVATE SYNTHASE SUBUNIT PORB"/>
    <property type="match status" value="1"/>
</dbReference>
<dbReference type="PANTHER" id="PTHR42897">
    <property type="entry name" value="PYRUVATE SYNTHASE SUBUNIT PORB"/>
    <property type="match status" value="1"/>
</dbReference>
<comment type="caution">
    <text evidence="3">The sequence shown here is derived from an EMBL/GenBank/DDBJ whole genome shotgun (WGS) entry which is preliminary data.</text>
</comment>
<sequence length="298" mass="32939">MKYKNPFEHLINPGHTACPGCGQLIAARHVIDACGKDTIIANATGCLEVTTSKHPTSSWKVPWIHSLFENSSAVGTGILAALKSKGLDNKVKVLVQGGDGSTFDIGLGLISGMWERGDNILYVCYDTEVYSNTGYQASGATPHDAFTRTSWPGKKSLGNTYYKKNMVEIALAHRVPYVATSTSGYIEDIKRKVKKAWGIEGPKFIHILTPCVPGWGINDNQAIEMGKLAQKTGFFPVVEFINGELVNAMKVPQSKPKVEEYLKQHIRFKHLFKDPRGKEEIAGLQKICEENIRKYNLK</sequence>
<organism evidence="3 4">
    <name type="scientific">Candidatus Buchananbacteria bacterium RBG_13_36_9</name>
    <dbReference type="NCBI Taxonomy" id="1797530"/>
    <lineage>
        <taxon>Bacteria</taxon>
        <taxon>Candidatus Buchananiibacteriota</taxon>
    </lineage>
</organism>
<dbReference type="Gene3D" id="3.40.50.970">
    <property type="match status" value="2"/>
</dbReference>
<keyword evidence="3" id="KW-0670">Pyruvate</keyword>
<dbReference type="CDD" id="cd03376">
    <property type="entry name" value="TPP_PFOR_porB_like"/>
    <property type="match status" value="1"/>
</dbReference>
<dbReference type="GO" id="GO:0016491">
    <property type="term" value="F:oxidoreductase activity"/>
    <property type="evidence" value="ECO:0007669"/>
    <property type="project" value="UniProtKB-KW"/>
</dbReference>
<dbReference type="InterPro" id="IPR051479">
    <property type="entry name" value="PorB-like"/>
</dbReference>
<gene>
    <name evidence="3" type="ORF">A2Y82_04225</name>
</gene>
<name>A0A1G1XR24_9BACT</name>
<dbReference type="EMBL" id="MHHZ01000003">
    <property type="protein sequence ID" value="OGY42539.1"/>
    <property type="molecule type" value="Genomic_DNA"/>
</dbReference>
<evidence type="ECO:0000259" key="2">
    <source>
        <dbReference type="Pfam" id="PF02775"/>
    </source>
</evidence>